<dbReference type="OrthoDB" id="8479944at2"/>
<proteinExistence type="predicted"/>
<evidence type="ECO:0000313" key="2">
    <source>
        <dbReference type="EMBL" id="SET66476.1"/>
    </source>
</evidence>
<dbReference type="EMBL" id="FOIA01000056">
    <property type="protein sequence ID" value="SET66476.1"/>
    <property type="molecule type" value="Genomic_DNA"/>
</dbReference>
<organism evidence="2 3">
    <name type="scientific">Nitrosomonas marina</name>
    <dbReference type="NCBI Taxonomy" id="917"/>
    <lineage>
        <taxon>Bacteria</taxon>
        <taxon>Pseudomonadati</taxon>
        <taxon>Pseudomonadota</taxon>
        <taxon>Betaproteobacteria</taxon>
        <taxon>Nitrosomonadales</taxon>
        <taxon>Nitrosomonadaceae</taxon>
        <taxon>Nitrosomonas</taxon>
    </lineage>
</organism>
<accession>A0A1I0G6T2</accession>
<reference evidence="3" key="1">
    <citation type="submission" date="2016-10" db="EMBL/GenBank/DDBJ databases">
        <authorList>
            <person name="Varghese N."/>
            <person name="Submissions S."/>
        </authorList>
    </citation>
    <scope>NUCLEOTIDE SEQUENCE [LARGE SCALE GENOMIC DNA]</scope>
    <source>
        <strain evidence="3">Nm71</strain>
    </source>
</reference>
<name>A0A1I0G6T2_9PROT</name>
<evidence type="ECO:0008006" key="4">
    <source>
        <dbReference type="Google" id="ProtNLM"/>
    </source>
</evidence>
<keyword evidence="3" id="KW-1185">Reference proteome</keyword>
<evidence type="ECO:0000256" key="1">
    <source>
        <dbReference type="SAM" id="Phobius"/>
    </source>
</evidence>
<keyword evidence="1" id="KW-0472">Membrane</keyword>
<dbReference type="Proteomes" id="UP000199345">
    <property type="component" value="Unassembled WGS sequence"/>
</dbReference>
<keyword evidence="1" id="KW-0812">Transmembrane</keyword>
<feature type="transmembrane region" description="Helical" evidence="1">
    <location>
        <begin position="30"/>
        <end position="48"/>
    </location>
</feature>
<dbReference type="AlphaFoldDB" id="A0A1I0G6T2"/>
<protein>
    <recommendedName>
        <fullName evidence="4">5-bromo-4-chloroindolyl phosphate hydrolysis protein</fullName>
    </recommendedName>
</protein>
<keyword evidence="1" id="KW-1133">Transmembrane helix</keyword>
<evidence type="ECO:0000313" key="3">
    <source>
        <dbReference type="Proteomes" id="UP000199345"/>
    </source>
</evidence>
<dbReference type="RefSeq" id="WP_090661988.1">
    <property type="nucleotide sequence ID" value="NZ_FOIA01000056.1"/>
</dbReference>
<sequence length="179" mass="20241">MILKRIGICLIIISFLTGAFLTSLDAAKVLWTYFIPALLLGFVGLAITKNETSKAAHSDSRLNNDLALMTLCLENIIKNLNEINQKRETLPIYQAHIEIDRLFREDLNNFAQARESMRHTFGLQNYANILSSFAAGERYINRIWSASSDGYVDEVKTYITKALGQFIEAKSKFDEAKIS</sequence>
<feature type="transmembrane region" description="Helical" evidence="1">
    <location>
        <begin position="7"/>
        <end position="24"/>
    </location>
</feature>
<gene>
    <name evidence="2" type="ORF">SAMN05216326_1564</name>
</gene>